<feature type="binding site" evidence="9">
    <location>
        <position position="46"/>
    </location>
    <ligand>
        <name>substrate</name>
    </ligand>
</feature>
<keyword evidence="12" id="KW-1185">Reference proteome</keyword>
<feature type="binding site" evidence="9">
    <location>
        <begin position="46"/>
        <end position="47"/>
    </location>
    <ligand>
        <name>FMN</name>
        <dbReference type="ChEBI" id="CHEBI:58210"/>
    </ligand>
</feature>
<dbReference type="CDD" id="cd04740">
    <property type="entry name" value="DHOD_1B_like"/>
    <property type="match status" value="1"/>
</dbReference>
<protein>
    <recommendedName>
        <fullName evidence="9">Dihydroorotate dehydrogenase</fullName>
        <shortName evidence="9">DHOD</shortName>
        <shortName evidence="9">DHODase</shortName>
        <shortName evidence="9">DHOdehase</shortName>
        <ecNumber evidence="9">1.3.-.-</ecNumber>
    </recommendedName>
</protein>
<dbReference type="RefSeq" id="WP_144728225.1">
    <property type="nucleotide sequence ID" value="NZ_ML675578.1"/>
</dbReference>
<evidence type="ECO:0000256" key="4">
    <source>
        <dbReference type="ARBA" id="ARBA00022490"/>
    </source>
</evidence>
<dbReference type="HAMAP" id="MF_00224">
    <property type="entry name" value="DHO_dh_type1"/>
    <property type="match status" value="1"/>
</dbReference>
<dbReference type="NCBIfam" id="NF005574">
    <property type="entry name" value="PRK07259.1"/>
    <property type="match status" value="1"/>
</dbReference>
<dbReference type="EMBL" id="VOAH01000001">
    <property type="protein sequence ID" value="TVP41620.1"/>
    <property type="molecule type" value="Genomic_DNA"/>
</dbReference>
<evidence type="ECO:0000256" key="1">
    <source>
        <dbReference type="ARBA" id="ARBA00004496"/>
    </source>
</evidence>
<organism evidence="11 12">
    <name type="scientific">Candidatus Nitrosocosmicus arcticus</name>
    <dbReference type="NCBI Taxonomy" id="2035267"/>
    <lineage>
        <taxon>Archaea</taxon>
        <taxon>Nitrososphaerota</taxon>
        <taxon>Nitrososphaeria</taxon>
        <taxon>Nitrososphaerales</taxon>
        <taxon>Nitrososphaeraceae</taxon>
        <taxon>Candidatus Nitrosocosmicus</taxon>
    </lineage>
</organism>
<comment type="similarity">
    <text evidence="3 9">Belongs to the dihydroorotate dehydrogenase family. Type 1 subfamily.</text>
</comment>
<dbReference type="Pfam" id="PF01180">
    <property type="entry name" value="DHO_dh"/>
    <property type="match status" value="1"/>
</dbReference>
<dbReference type="FunFam" id="3.20.20.70:FF:000027">
    <property type="entry name" value="Dihydropyrimidine dehydrogenase [NADP(+)]"/>
    <property type="match status" value="1"/>
</dbReference>
<dbReference type="InterPro" id="IPR001295">
    <property type="entry name" value="Dihydroorotate_DH_CS"/>
</dbReference>
<feature type="binding site" evidence="9">
    <location>
        <position position="188"/>
    </location>
    <ligand>
        <name>FMN</name>
        <dbReference type="ChEBI" id="CHEBI:58210"/>
    </ligand>
</feature>
<dbReference type="PROSITE" id="PS00911">
    <property type="entry name" value="DHODEHASE_1"/>
    <property type="match status" value="1"/>
</dbReference>
<evidence type="ECO:0000256" key="7">
    <source>
        <dbReference type="ARBA" id="ARBA00022975"/>
    </source>
</evidence>
<keyword evidence="7 9" id="KW-0665">Pyrimidine biosynthesis</keyword>
<sequence length="301" mass="32017">MDYDIPINIAGLDLKNPVIVASGMLGLSQSIFNRLYKIGAGAIVSKSISLLPREGYRNPTIVSVGNMSYINAVGLANPGAESFSTEISKNNGPLLVSLVGSEKSDFSSIVKLFRDHKILGFELNLSCPHVEKMGMEIGDDLNLVYDIIQSIKKETTKPLFVKVGLGKSDIVEVANVAESAGADGITAINTLRAMKIDIETQCPVLENKIGGLSGSAIKPLGIRCVYELSKSLKIPIIGCGGIMTYSDVVEYMMAGASAIQIGSLIGLKGICSVGKIVRSLRSYLEAGNISDIREIIGIAHR</sequence>
<evidence type="ECO:0000256" key="6">
    <source>
        <dbReference type="ARBA" id="ARBA00022643"/>
    </source>
</evidence>
<dbReference type="Gene3D" id="3.20.20.70">
    <property type="entry name" value="Aldolase class I"/>
    <property type="match status" value="1"/>
</dbReference>
<dbReference type="PANTHER" id="PTHR48109">
    <property type="entry name" value="DIHYDROOROTATE DEHYDROGENASE (QUINONE), MITOCHONDRIAL-RELATED"/>
    <property type="match status" value="1"/>
</dbReference>
<comment type="function">
    <text evidence="9">Catalyzes the conversion of dihydroorotate to orotate.</text>
</comment>
<comment type="cofactor">
    <cofactor evidence="9">
        <name>FMN</name>
        <dbReference type="ChEBI" id="CHEBI:58210"/>
    </cofactor>
    <text evidence="9">Binds 1 FMN per subunit.</text>
</comment>
<dbReference type="PROSITE" id="PS00912">
    <property type="entry name" value="DHODEHASE_2"/>
    <property type="match status" value="1"/>
</dbReference>
<dbReference type="SUPFAM" id="SSF51395">
    <property type="entry name" value="FMN-linked oxidoreductases"/>
    <property type="match status" value="1"/>
</dbReference>
<evidence type="ECO:0000313" key="12">
    <source>
        <dbReference type="Proteomes" id="UP000315289"/>
    </source>
</evidence>
<feature type="binding site" evidence="9">
    <location>
        <position position="162"/>
    </location>
    <ligand>
        <name>FMN</name>
        <dbReference type="ChEBI" id="CHEBI:58210"/>
    </ligand>
</feature>
<comment type="pathway">
    <text evidence="2 9">Pyrimidine metabolism; UMP biosynthesis via de novo pathway.</text>
</comment>
<evidence type="ECO:0000259" key="10">
    <source>
        <dbReference type="Pfam" id="PF01180"/>
    </source>
</evidence>
<keyword evidence="5 9" id="KW-0285">Flavoprotein</keyword>
<feature type="binding site" evidence="9">
    <location>
        <position position="22"/>
    </location>
    <ligand>
        <name>FMN</name>
        <dbReference type="ChEBI" id="CHEBI:58210"/>
    </ligand>
</feature>
<evidence type="ECO:0000256" key="8">
    <source>
        <dbReference type="ARBA" id="ARBA00023002"/>
    </source>
</evidence>
<keyword evidence="4 9" id="KW-0963">Cytoplasm</keyword>
<feature type="domain" description="Dihydroorotate dehydrogenase catalytic" evidence="10">
    <location>
        <begin position="8"/>
        <end position="284"/>
    </location>
</feature>
<comment type="caution">
    <text evidence="9">Lacks conserved residue(s) required for the propagation of feature annotation.</text>
</comment>
<dbReference type="GO" id="GO:0044205">
    <property type="term" value="P:'de novo' UMP biosynthetic process"/>
    <property type="evidence" value="ECO:0007669"/>
    <property type="project" value="UniProtKB-UniRule"/>
</dbReference>
<evidence type="ECO:0000313" key="11">
    <source>
        <dbReference type="EMBL" id="TVP41620.1"/>
    </source>
</evidence>
<evidence type="ECO:0000256" key="2">
    <source>
        <dbReference type="ARBA" id="ARBA00004725"/>
    </source>
</evidence>
<comment type="catalytic activity">
    <reaction evidence="9">
        <text>(S)-dihydroorotate + A = orotate + AH2</text>
        <dbReference type="Rhea" id="RHEA:18073"/>
        <dbReference type="ChEBI" id="CHEBI:13193"/>
        <dbReference type="ChEBI" id="CHEBI:17499"/>
        <dbReference type="ChEBI" id="CHEBI:30839"/>
        <dbReference type="ChEBI" id="CHEBI:30864"/>
    </reaction>
</comment>
<feature type="binding site" evidence="9">
    <location>
        <begin position="240"/>
        <end position="241"/>
    </location>
    <ligand>
        <name>FMN</name>
        <dbReference type="ChEBI" id="CHEBI:58210"/>
    </ligand>
</feature>
<dbReference type="UniPathway" id="UPA00070"/>
<keyword evidence="8 9" id="KW-0560">Oxidoreductase</keyword>
<feature type="binding site" evidence="9">
    <location>
        <begin position="71"/>
        <end position="75"/>
    </location>
    <ligand>
        <name>substrate</name>
    </ligand>
</feature>
<evidence type="ECO:0000256" key="9">
    <source>
        <dbReference type="HAMAP-Rule" id="MF_00224"/>
    </source>
</evidence>
<accession>A0A557SYD8</accession>
<dbReference type="InterPro" id="IPR024920">
    <property type="entry name" value="Dihydroorotate_DH_1"/>
</dbReference>
<dbReference type="NCBIfam" id="TIGR01037">
    <property type="entry name" value="pyrD_sub1_fam"/>
    <property type="match status" value="1"/>
</dbReference>
<dbReference type="InterPro" id="IPR050074">
    <property type="entry name" value="DHO_dehydrogenase"/>
</dbReference>
<dbReference type="PANTHER" id="PTHR48109:SF1">
    <property type="entry name" value="DIHYDROOROTATE DEHYDROGENASE (FUMARATE)"/>
    <property type="match status" value="1"/>
</dbReference>
<dbReference type="InterPro" id="IPR013785">
    <property type="entry name" value="Aldolase_TIM"/>
</dbReference>
<dbReference type="GO" id="GO:0005737">
    <property type="term" value="C:cytoplasm"/>
    <property type="evidence" value="ECO:0007669"/>
    <property type="project" value="UniProtKB-SubCell"/>
</dbReference>
<feature type="active site" description="Nucleophile" evidence="9">
    <location>
        <position position="127"/>
    </location>
</feature>
<dbReference type="GO" id="GO:0004152">
    <property type="term" value="F:dihydroorotate dehydrogenase activity"/>
    <property type="evidence" value="ECO:0007669"/>
    <property type="project" value="UniProtKB-UniRule"/>
</dbReference>
<feature type="binding site" evidence="9">
    <location>
        <position position="214"/>
    </location>
    <ligand>
        <name>FMN</name>
        <dbReference type="ChEBI" id="CHEBI:58210"/>
    </ligand>
</feature>
<proteinExistence type="inferred from homology"/>
<comment type="subcellular location">
    <subcellularLocation>
        <location evidence="1 9">Cytoplasm</location>
    </subcellularLocation>
</comment>
<keyword evidence="6 9" id="KW-0288">FMN</keyword>
<dbReference type="InterPro" id="IPR005720">
    <property type="entry name" value="Dihydroorotate_DH_cat"/>
</dbReference>
<reference evidence="11 12" key="1">
    <citation type="journal article" date="2019" name="Front. Microbiol.">
        <title>Ammonia Oxidation by the Arctic Terrestrial Thaumarchaeote Candidatus Nitrosocosmicus arcticus Is Stimulated by Increasing Temperatures.</title>
        <authorList>
            <person name="Alves R.J.E."/>
            <person name="Kerou M."/>
            <person name="Zappe A."/>
            <person name="Bittner R."/>
            <person name="Abby S.S."/>
            <person name="Schmidt H.A."/>
            <person name="Pfeifer K."/>
            <person name="Schleper C."/>
        </authorList>
    </citation>
    <scope>NUCLEOTIDE SEQUENCE [LARGE SCALE GENOMIC DNA]</scope>
    <source>
        <strain evidence="11 12">Kfb</strain>
    </source>
</reference>
<dbReference type="InterPro" id="IPR012135">
    <property type="entry name" value="Dihydroorotate_DH_1_2"/>
</dbReference>
<dbReference type="OrthoDB" id="36608at2157"/>
<evidence type="ECO:0000256" key="5">
    <source>
        <dbReference type="ARBA" id="ARBA00022630"/>
    </source>
</evidence>
<feature type="binding site" evidence="9">
    <location>
        <begin position="262"/>
        <end position="263"/>
    </location>
    <ligand>
        <name>FMN</name>
        <dbReference type="ChEBI" id="CHEBI:58210"/>
    </ligand>
</feature>
<gene>
    <name evidence="9 11" type="primary">pyrD</name>
    <name evidence="11" type="ORF">NARC_10025</name>
</gene>
<feature type="binding site" evidence="9">
    <location>
        <begin position="189"/>
        <end position="190"/>
    </location>
    <ligand>
        <name>substrate</name>
    </ligand>
</feature>
<dbReference type="InterPro" id="IPR049622">
    <property type="entry name" value="Dihydroorotate_DH_I"/>
</dbReference>
<dbReference type="EC" id="1.3.-.-" evidence="9"/>
<dbReference type="AlphaFoldDB" id="A0A557SYD8"/>
<feature type="binding site" evidence="9">
    <location>
        <position position="124"/>
    </location>
    <ligand>
        <name>FMN</name>
        <dbReference type="ChEBI" id="CHEBI:58210"/>
    </ligand>
</feature>
<comment type="caution">
    <text evidence="11">The sequence shown here is derived from an EMBL/GenBank/DDBJ whole genome shotgun (WGS) entry which is preliminary data.</text>
</comment>
<dbReference type="PIRSF" id="PIRSF000164">
    <property type="entry name" value="DHO_oxidase"/>
    <property type="match status" value="1"/>
</dbReference>
<dbReference type="GO" id="GO:0006207">
    <property type="term" value="P:'de novo' pyrimidine nucleobase biosynthetic process"/>
    <property type="evidence" value="ECO:0007669"/>
    <property type="project" value="InterPro"/>
</dbReference>
<dbReference type="Proteomes" id="UP000315289">
    <property type="component" value="Unassembled WGS sequence"/>
</dbReference>
<name>A0A557SYD8_9ARCH</name>
<dbReference type="InterPro" id="IPR033888">
    <property type="entry name" value="DHOD_1B"/>
</dbReference>
<evidence type="ECO:0000256" key="3">
    <source>
        <dbReference type="ARBA" id="ARBA00008008"/>
    </source>
</evidence>
<feature type="binding site" evidence="9">
    <location>
        <position position="124"/>
    </location>
    <ligand>
        <name>substrate</name>
    </ligand>
</feature>